<evidence type="ECO:0000313" key="9">
    <source>
        <dbReference type="EMBL" id="MDN7226183.1"/>
    </source>
</evidence>
<dbReference type="PANTHER" id="PTHR43297:SF2">
    <property type="entry name" value="DIPEPTIDE TRANSPORT ATP-BINDING PROTEIN DPPD"/>
    <property type="match status" value="1"/>
</dbReference>
<reference evidence="9 10" key="1">
    <citation type="submission" date="2023-06" db="EMBL/GenBank/DDBJ databases">
        <title>Novel species in genus Planococcus.</title>
        <authorList>
            <person name="Ning S."/>
        </authorList>
    </citation>
    <scope>NUCLEOTIDE SEQUENCE [LARGE SCALE GENOMIC DNA]</scope>
    <source>
        <strain evidence="9 10">N064</strain>
    </source>
</reference>
<evidence type="ECO:0000256" key="7">
    <source>
        <dbReference type="ARBA" id="ARBA00023136"/>
    </source>
</evidence>
<keyword evidence="5" id="KW-0547">Nucleotide-binding</keyword>
<dbReference type="InterPro" id="IPR027417">
    <property type="entry name" value="P-loop_NTPase"/>
</dbReference>
<dbReference type="InterPro" id="IPR003593">
    <property type="entry name" value="AAA+_ATPase"/>
</dbReference>
<protein>
    <submittedName>
        <fullName evidence="9">ABC transporter ATP-binding protein</fullName>
    </submittedName>
</protein>
<dbReference type="Pfam" id="PF08352">
    <property type="entry name" value="oligo_HPY"/>
    <property type="match status" value="1"/>
</dbReference>
<sequence>MTVKYSSDKTAPLLRVKNLQTGFKIDGEFYNAVEGVSFDVNRKKIIGIVGESGCGKSVMSLSIMQLLPSGIGKIRGGEIEFEGENISKLSDKKMNKLRGKDISMIFQEPMTSLNPVFTIGYQIEEVILNHENITKKEARLRSVSLLKSVGIPRADKIVNEYPHQLSGGMRQRVMIAMAIACQPKLLIADEPTTALDVTVQAQILELLKGIQETNDMSIILITHDLGVVAEICDEVIVMYAGKIAERASVDELFNHPKHPYTDLLMKAIPKMDEDVEKLATIDGLVPSIINMPQVGCRFANRCPKAMPECLTVTPQLGAVARDHEAACLLYEESWPEGQKPQKEGATVL</sequence>
<dbReference type="CDD" id="cd03257">
    <property type="entry name" value="ABC_NikE_OppD_transporters"/>
    <property type="match status" value="1"/>
</dbReference>
<comment type="subcellular location">
    <subcellularLocation>
        <location evidence="1">Cell membrane</location>
        <topology evidence="1">Peripheral membrane protein</topology>
    </subcellularLocation>
</comment>
<keyword evidence="4" id="KW-1003">Cell membrane</keyword>
<evidence type="ECO:0000256" key="6">
    <source>
        <dbReference type="ARBA" id="ARBA00022840"/>
    </source>
</evidence>
<name>A0ABT8MMV9_9BACL</name>
<dbReference type="Gene3D" id="3.40.50.300">
    <property type="entry name" value="P-loop containing nucleotide triphosphate hydrolases"/>
    <property type="match status" value="1"/>
</dbReference>
<organism evidence="9 10">
    <name type="scientific">Planococcus liqunii</name>
    <dbReference type="NCBI Taxonomy" id="3058394"/>
    <lineage>
        <taxon>Bacteria</taxon>
        <taxon>Bacillati</taxon>
        <taxon>Bacillota</taxon>
        <taxon>Bacilli</taxon>
        <taxon>Bacillales</taxon>
        <taxon>Caryophanaceae</taxon>
        <taxon>Planococcus</taxon>
    </lineage>
</organism>
<evidence type="ECO:0000313" key="10">
    <source>
        <dbReference type="Proteomes" id="UP001172054"/>
    </source>
</evidence>
<feature type="domain" description="ABC transporter" evidence="8">
    <location>
        <begin position="14"/>
        <end position="265"/>
    </location>
</feature>
<dbReference type="InterPro" id="IPR017871">
    <property type="entry name" value="ABC_transporter-like_CS"/>
</dbReference>
<dbReference type="Pfam" id="PF00005">
    <property type="entry name" value="ABC_tran"/>
    <property type="match status" value="1"/>
</dbReference>
<dbReference type="InterPro" id="IPR013563">
    <property type="entry name" value="Oligopep_ABC_C"/>
</dbReference>
<keyword evidence="10" id="KW-1185">Reference proteome</keyword>
<keyword evidence="3" id="KW-0813">Transport</keyword>
<comment type="similarity">
    <text evidence="2">Belongs to the ABC transporter superfamily.</text>
</comment>
<proteinExistence type="inferred from homology"/>
<dbReference type="GO" id="GO:0005524">
    <property type="term" value="F:ATP binding"/>
    <property type="evidence" value="ECO:0007669"/>
    <property type="project" value="UniProtKB-KW"/>
</dbReference>
<dbReference type="PROSITE" id="PS50893">
    <property type="entry name" value="ABC_TRANSPORTER_2"/>
    <property type="match status" value="1"/>
</dbReference>
<evidence type="ECO:0000259" key="8">
    <source>
        <dbReference type="PROSITE" id="PS50893"/>
    </source>
</evidence>
<dbReference type="Proteomes" id="UP001172054">
    <property type="component" value="Unassembled WGS sequence"/>
</dbReference>
<dbReference type="RefSeq" id="WP_300981398.1">
    <property type="nucleotide sequence ID" value="NZ_CP129238.1"/>
</dbReference>
<keyword evidence="7" id="KW-0472">Membrane</keyword>
<accession>A0ABT8MMV9</accession>
<keyword evidence="6 9" id="KW-0067">ATP-binding</keyword>
<evidence type="ECO:0000256" key="4">
    <source>
        <dbReference type="ARBA" id="ARBA00022475"/>
    </source>
</evidence>
<dbReference type="NCBIfam" id="TIGR01727">
    <property type="entry name" value="oligo_HPY"/>
    <property type="match status" value="1"/>
</dbReference>
<dbReference type="PANTHER" id="PTHR43297">
    <property type="entry name" value="OLIGOPEPTIDE TRANSPORT ATP-BINDING PROTEIN APPD"/>
    <property type="match status" value="1"/>
</dbReference>
<dbReference type="PROSITE" id="PS00211">
    <property type="entry name" value="ABC_TRANSPORTER_1"/>
    <property type="match status" value="1"/>
</dbReference>
<dbReference type="EMBL" id="JAUJWW010000001">
    <property type="protein sequence ID" value="MDN7226183.1"/>
    <property type="molecule type" value="Genomic_DNA"/>
</dbReference>
<dbReference type="InterPro" id="IPR003439">
    <property type="entry name" value="ABC_transporter-like_ATP-bd"/>
</dbReference>
<dbReference type="InterPro" id="IPR050388">
    <property type="entry name" value="ABC_Ni/Peptide_Import"/>
</dbReference>
<evidence type="ECO:0000256" key="1">
    <source>
        <dbReference type="ARBA" id="ARBA00004202"/>
    </source>
</evidence>
<evidence type="ECO:0000256" key="5">
    <source>
        <dbReference type="ARBA" id="ARBA00022741"/>
    </source>
</evidence>
<dbReference type="SUPFAM" id="SSF52540">
    <property type="entry name" value="P-loop containing nucleoside triphosphate hydrolases"/>
    <property type="match status" value="1"/>
</dbReference>
<gene>
    <name evidence="9" type="ORF">QWY15_02645</name>
</gene>
<comment type="caution">
    <text evidence="9">The sequence shown here is derived from an EMBL/GenBank/DDBJ whole genome shotgun (WGS) entry which is preliminary data.</text>
</comment>
<dbReference type="SMART" id="SM00382">
    <property type="entry name" value="AAA"/>
    <property type="match status" value="1"/>
</dbReference>
<evidence type="ECO:0000256" key="3">
    <source>
        <dbReference type="ARBA" id="ARBA00022448"/>
    </source>
</evidence>
<evidence type="ECO:0000256" key="2">
    <source>
        <dbReference type="ARBA" id="ARBA00005417"/>
    </source>
</evidence>